<name>A0A0S4QFV9_9ACTN</name>
<comment type="similarity">
    <text evidence="1 4">Belongs to the thiolase-like superfamily. Beta-ketoacyl-ACP synthases family.</text>
</comment>
<feature type="region of interest" description="Disordered" evidence="5">
    <location>
        <begin position="1"/>
        <end position="28"/>
    </location>
</feature>
<dbReference type="Pfam" id="PF02801">
    <property type="entry name" value="Ketoacyl-synt_C"/>
    <property type="match status" value="1"/>
</dbReference>
<evidence type="ECO:0000256" key="3">
    <source>
        <dbReference type="ARBA" id="ARBA00023315"/>
    </source>
</evidence>
<sequence>MTILDTGAATGASASTDTGTGSARPDPVVRPVITGLGVIAPSGLGTEEHWASTLRGELRVAPITRFDASRYDARLAGEVPGFAADAFIDNRYIVQTDRWTWLGMAASRLAMADAGYDPADHDPYETSVVFGAGSGGNDFGQRELSRLWSRGRTAVSVYQSIAWFYAATTGQTSIRHGLKGPSGVLVSDTAGGLDSLAQARRTIRRGTPTVLAGGAEAGLTPYALTCHLSSGRVSTASEAADGYKPFDVRANGYLPGEGGATLLVEDPATAARRGARVYGEIAGYAATHDGAHHEQAPGDARWLAAAMRRALADANLAPADVDVVFADGAGSADLDALEAEAIRSVFGAGAVPVTAPQGLIGRLCAGGSAVAAATALLAIRDGVIPAVGNLDEPNPAHGLDLVRTPREGRVRVALVNARGYGGFNSSLVLRAVDPA</sequence>
<reference evidence="8" key="1">
    <citation type="submission" date="2015-11" db="EMBL/GenBank/DDBJ databases">
        <authorList>
            <person name="Varghese N."/>
        </authorList>
    </citation>
    <scope>NUCLEOTIDE SEQUENCE [LARGE SCALE GENOMIC DNA]</scope>
    <source>
        <strain evidence="8">DSM 45899</strain>
    </source>
</reference>
<dbReference type="Pfam" id="PF00109">
    <property type="entry name" value="ketoacyl-synt"/>
    <property type="match status" value="1"/>
</dbReference>
<proteinExistence type="inferred from homology"/>
<organism evidence="7 8">
    <name type="scientific">Parafrankia irregularis</name>
    <dbReference type="NCBI Taxonomy" id="795642"/>
    <lineage>
        <taxon>Bacteria</taxon>
        <taxon>Bacillati</taxon>
        <taxon>Actinomycetota</taxon>
        <taxon>Actinomycetes</taxon>
        <taxon>Frankiales</taxon>
        <taxon>Frankiaceae</taxon>
        <taxon>Parafrankia</taxon>
    </lineage>
</organism>
<keyword evidence="2 4" id="KW-0808">Transferase</keyword>
<keyword evidence="8" id="KW-1185">Reference proteome</keyword>
<protein>
    <submittedName>
        <fullName evidence="7">Minimal PKS chain-length factor (CLF/KS beta)</fullName>
    </submittedName>
</protein>
<dbReference type="SMART" id="SM00825">
    <property type="entry name" value="PKS_KS"/>
    <property type="match status" value="1"/>
</dbReference>
<evidence type="ECO:0000256" key="5">
    <source>
        <dbReference type="SAM" id="MobiDB-lite"/>
    </source>
</evidence>
<dbReference type="InterPro" id="IPR020841">
    <property type="entry name" value="PKS_Beta-ketoAc_synthase_dom"/>
</dbReference>
<dbReference type="RefSeq" id="WP_091270343.1">
    <property type="nucleotide sequence ID" value="NZ_FAOZ01000001.1"/>
</dbReference>
<dbReference type="PANTHER" id="PTHR11712:SF322">
    <property type="entry name" value="POLYKETIDE BETA-KETOACYL SYNTHASE 2-RELATED"/>
    <property type="match status" value="1"/>
</dbReference>
<feature type="domain" description="Ketosynthase family 3 (KS3)" evidence="6">
    <location>
        <begin position="28"/>
        <end position="431"/>
    </location>
</feature>
<dbReference type="AlphaFoldDB" id="A0A0S4QFV9"/>
<dbReference type="GO" id="GO:0006633">
    <property type="term" value="P:fatty acid biosynthetic process"/>
    <property type="evidence" value="ECO:0007669"/>
    <property type="project" value="TreeGrafter"/>
</dbReference>
<keyword evidence="3" id="KW-0012">Acyltransferase</keyword>
<evidence type="ECO:0000313" key="8">
    <source>
        <dbReference type="Proteomes" id="UP000198802"/>
    </source>
</evidence>
<dbReference type="GO" id="GO:0004315">
    <property type="term" value="F:3-oxoacyl-[acyl-carrier-protein] synthase activity"/>
    <property type="evidence" value="ECO:0007669"/>
    <property type="project" value="TreeGrafter"/>
</dbReference>
<evidence type="ECO:0000256" key="4">
    <source>
        <dbReference type="RuleBase" id="RU003694"/>
    </source>
</evidence>
<accession>A0A0S4QFV9</accession>
<dbReference type="EMBL" id="FAOZ01000001">
    <property type="protein sequence ID" value="CUU53564.1"/>
    <property type="molecule type" value="Genomic_DNA"/>
</dbReference>
<dbReference type="Proteomes" id="UP000198802">
    <property type="component" value="Unassembled WGS sequence"/>
</dbReference>
<evidence type="ECO:0000256" key="1">
    <source>
        <dbReference type="ARBA" id="ARBA00008467"/>
    </source>
</evidence>
<dbReference type="Gene3D" id="3.40.47.10">
    <property type="match status" value="2"/>
</dbReference>
<dbReference type="InterPro" id="IPR014030">
    <property type="entry name" value="Ketoacyl_synth_N"/>
</dbReference>
<evidence type="ECO:0000259" key="6">
    <source>
        <dbReference type="PROSITE" id="PS52004"/>
    </source>
</evidence>
<dbReference type="PROSITE" id="PS52004">
    <property type="entry name" value="KS3_2"/>
    <property type="match status" value="1"/>
</dbReference>
<dbReference type="InterPro" id="IPR016039">
    <property type="entry name" value="Thiolase-like"/>
</dbReference>
<evidence type="ECO:0000256" key="2">
    <source>
        <dbReference type="ARBA" id="ARBA00022679"/>
    </source>
</evidence>
<dbReference type="PANTHER" id="PTHR11712">
    <property type="entry name" value="POLYKETIDE SYNTHASE-RELATED"/>
    <property type="match status" value="1"/>
</dbReference>
<dbReference type="SUPFAM" id="SSF53901">
    <property type="entry name" value="Thiolase-like"/>
    <property type="match status" value="2"/>
</dbReference>
<feature type="compositionally biased region" description="Low complexity" evidence="5">
    <location>
        <begin position="1"/>
        <end position="23"/>
    </location>
</feature>
<gene>
    <name evidence="7" type="ORF">Ga0074812_10162</name>
</gene>
<dbReference type="InterPro" id="IPR014031">
    <property type="entry name" value="Ketoacyl_synth_C"/>
</dbReference>
<dbReference type="InterPro" id="IPR000794">
    <property type="entry name" value="Beta-ketoacyl_synthase"/>
</dbReference>
<evidence type="ECO:0000313" key="7">
    <source>
        <dbReference type="EMBL" id="CUU53564.1"/>
    </source>
</evidence>